<sequence>MAMSYLYGKKFVPTPTPLILALREELYPQPYAEIVWSQARNQCAKEDLYYPQSFVQDLFWKSAHMFSENILNRWPFNKFIRQKALGTAMELIHYYDESTQYITGGAVPKVNNSLYTIPSHSIMFLH</sequence>
<dbReference type="InterPro" id="IPR018333">
    <property type="entry name" value="Squalene_cyclase"/>
</dbReference>
<dbReference type="InterPro" id="IPR008930">
    <property type="entry name" value="Terpenoid_cyclase/PrenylTrfase"/>
</dbReference>
<dbReference type="GO" id="GO:0005811">
    <property type="term" value="C:lipid droplet"/>
    <property type="evidence" value="ECO:0007669"/>
    <property type="project" value="InterPro"/>
</dbReference>
<dbReference type="OrthoDB" id="1696759at2759"/>
<dbReference type="PANTHER" id="PTHR11764:SF57">
    <property type="entry name" value="TIRUCALLADIENOL SYNTHASE-RELATED"/>
    <property type="match status" value="1"/>
</dbReference>
<evidence type="ECO:0000313" key="1">
    <source>
        <dbReference type="EMBL" id="VVB01327.1"/>
    </source>
</evidence>
<gene>
    <name evidence="1" type="ORF">ANE_LOCUS11771</name>
</gene>
<reference evidence="1" key="1">
    <citation type="submission" date="2019-07" db="EMBL/GenBank/DDBJ databases">
        <authorList>
            <person name="Dittberner H."/>
        </authorList>
    </citation>
    <scope>NUCLEOTIDE SEQUENCE [LARGE SCALE GENOMIC DNA]</scope>
</reference>
<dbReference type="SUPFAM" id="SSF48239">
    <property type="entry name" value="Terpenoid cyclases/Protein prenyltransferases"/>
    <property type="match status" value="1"/>
</dbReference>
<dbReference type="PANTHER" id="PTHR11764">
    <property type="entry name" value="TERPENE CYCLASE/MUTASE FAMILY MEMBER"/>
    <property type="match status" value="1"/>
</dbReference>
<protein>
    <submittedName>
        <fullName evidence="1">Uncharacterized protein</fullName>
    </submittedName>
</protein>
<name>A0A565BIZ6_9BRAS</name>
<evidence type="ECO:0000313" key="2">
    <source>
        <dbReference type="Proteomes" id="UP000489600"/>
    </source>
</evidence>
<comment type="caution">
    <text evidence="1">The sequence shown here is derived from an EMBL/GenBank/DDBJ whole genome shotgun (WGS) entry which is preliminary data.</text>
</comment>
<dbReference type="Proteomes" id="UP000489600">
    <property type="component" value="Unassembled WGS sequence"/>
</dbReference>
<organism evidence="1 2">
    <name type="scientific">Arabis nemorensis</name>
    <dbReference type="NCBI Taxonomy" id="586526"/>
    <lineage>
        <taxon>Eukaryota</taxon>
        <taxon>Viridiplantae</taxon>
        <taxon>Streptophyta</taxon>
        <taxon>Embryophyta</taxon>
        <taxon>Tracheophyta</taxon>
        <taxon>Spermatophyta</taxon>
        <taxon>Magnoliopsida</taxon>
        <taxon>eudicotyledons</taxon>
        <taxon>Gunneridae</taxon>
        <taxon>Pentapetalae</taxon>
        <taxon>rosids</taxon>
        <taxon>malvids</taxon>
        <taxon>Brassicales</taxon>
        <taxon>Brassicaceae</taxon>
        <taxon>Arabideae</taxon>
        <taxon>Arabis</taxon>
    </lineage>
</organism>
<proteinExistence type="predicted"/>
<dbReference type="EMBL" id="CABITT030000004">
    <property type="protein sequence ID" value="VVB01327.1"/>
    <property type="molecule type" value="Genomic_DNA"/>
</dbReference>
<keyword evidence="2" id="KW-1185">Reference proteome</keyword>
<dbReference type="AlphaFoldDB" id="A0A565BIZ6"/>
<dbReference type="Gene3D" id="1.50.10.20">
    <property type="match status" value="1"/>
</dbReference>
<dbReference type="GO" id="GO:0042300">
    <property type="term" value="F:beta-amyrin synthase activity"/>
    <property type="evidence" value="ECO:0007669"/>
    <property type="project" value="TreeGrafter"/>
</dbReference>
<accession>A0A565BIZ6</accession>
<dbReference type="GO" id="GO:0016104">
    <property type="term" value="P:triterpenoid biosynthetic process"/>
    <property type="evidence" value="ECO:0007669"/>
    <property type="project" value="InterPro"/>
</dbReference>